<dbReference type="Gene3D" id="3.30.230.10">
    <property type="match status" value="1"/>
</dbReference>
<dbReference type="InterPro" id="IPR006204">
    <property type="entry name" value="GHMP_kinase_N_dom"/>
</dbReference>
<dbReference type="InterPro" id="IPR014721">
    <property type="entry name" value="Ribsml_uS5_D2-typ_fold_subgr"/>
</dbReference>
<comment type="caution">
    <text evidence="3">The sequence shown here is derived from an EMBL/GenBank/DDBJ whole genome shotgun (WGS) entry which is preliminary data.</text>
</comment>
<feature type="domain" description="GHMP kinase N-terminal" evidence="2">
    <location>
        <begin position="5"/>
        <end position="49"/>
    </location>
</feature>
<evidence type="ECO:0000313" key="4">
    <source>
        <dbReference type="Proteomes" id="UP000247459"/>
    </source>
</evidence>
<reference evidence="3 4" key="1">
    <citation type="submission" date="2018-01" db="EMBL/GenBank/DDBJ databases">
        <title>Genome sequence of the PGP bacterium Paenibacillus illinoisensis E3.</title>
        <authorList>
            <person name="Rolli E."/>
            <person name="Marasco R."/>
            <person name="Bessem C."/>
            <person name="Michoud G."/>
            <person name="Gaiarsa S."/>
            <person name="Borin S."/>
            <person name="Daffonchio D."/>
        </authorList>
    </citation>
    <scope>NUCLEOTIDE SEQUENCE [LARGE SCALE GENOMIC DNA]</scope>
    <source>
        <strain evidence="3 4">E3</strain>
    </source>
</reference>
<accession>A0A2W0C1X9</accession>
<keyword evidence="1 3" id="KW-0418">Kinase</keyword>
<evidence type="ECO:0000259" key="2">
    <source>
        <dbReference type="Pfam" id="PF00288"/>
    </source>
</evidence>
<dbReference type="GO" id="GO:0005524">
    <property type="term" value="F:ATP binding"/>
    <property type="evidence" value="ECO:0007669"/>
    <property type="project" value="InterPro"/>
</dbReference>
<gene>
    <name evidence="3" type="ORF">PIL02S_05265</name>
</gene>
<dbReference type="EC" id="2.7.1.6" evidence="3"/>
<evidence type="ECO:0000313" key="3">
    <source>
        <dbReference type="EMBL" id="PYY25896.1"/>
    </source>
</evidence>
<proteinExistence type="predicted"/>
<protein>
    <submittedName>
        <fullName evidence="3">Galactokinase</fullName>
        <ecNumber evidence="3">2.7.1.6</ecNumber>
    </submittedName>
</protein>
<dbReference type="EMBL" id="PRLG01000029">
    <property type="protein sequence ID" value="PYY25896.1"/>
    <property type="molecule type" value="Genomic_DNA"/>
</dbReference>
<sequence>MLICTILNHFYNESTLDVVTLAKIGQYAENHYWNKPSGLLDQMACAYGGLIAIDFESSAHVEGQELVPITLLGKNIVLFPIRCISNRHLAFRFVERSGLQSLENENIHCLILVQNKMPIYILARSDDFSLEPAAKTLQHNLKCSYTTVMVP</sequence>
<dbReference type="Proteomes" id="UP000247459">
    <property type="component" value="Unassembled WGS sequence"/>
</dbReference>
<dbReference type="Pfam" id="PF00288">
    <property type="entry name" value="GHMP_kinases_N"/>
    <property type="match status" value="1"/>
</dbReference>
<keyword evidence="3" id="KW-0808">Transferase</keyword>
<organism evidence="3 4">
    <name type="scientific">Paenibacillus illinoisensis</name>
    <dbReference type="NCBI Taxonomy" id="59845"/>
    <lineage>
        <taxon>Bacteria</taxon>
        <taxon>Bacillati</taxon>
        <taxon>Bacillota</taxon>
        <taxon>Bacilli</taxon>
        <taxon>Bacillales</taxon>
        <taxon>Paenibacillaceae</taxon>
        <taxon>Paenibacillus</taxon>
    </lineage>
</organism>
<dbReference type="GO" id="GO:0004335">
    <property type="term" value="F:galactokinase activity"/>
    <property type="evidence" value="ECO:0007669"/>
    <property type="project" value="UniProtKB-EC"/>
</dbReference>
<evidence type="ECO:0000256" key="1">
    <source>
        <dbReference type="ARBA" id="ARBA00022777"/>
    </source>
</evidence>
<dbReference type="InterPro" id="IPR020568">
    <property type="entry name" value="Ribosomal_Su5_D2-typ_SF"/>
</dbReference>
<dbReference type="AlphaFoldDB" id="A0A2W0C1X9"/>
<dbReference type="SUPFAM" id="SSF54211">
    <property type="entry name" value="Ribosomal protein S5 domain 2-like"/>
    <property type="match status" value="1"/>
</dbReference>
<name>A0A2W0C1X9_9BACL</name>